<dbReference type="AlphaFoldDB" id="A0A4S8JDZ2"/>
<sequence>MDDVIILHSIPLVTTDLWSIQKQRPVPSPAMARQRKAFLVGDRGFVLEEFTEQYKATSIPDYVEKIIEVSDRRVTFQIKYLRWLPIQEAWYYLPDMSHHLSSDSLAIFFGVIGKVDIVAVVPSAGSATAARVEASGIGALREAPTHGWWQKRIIILHNEQKY</sequence>
<protein>
    <submittedName>
        <fullName evidence="1">Uncharacterized protein</fullName>
    </submittedName>
</protein>
<dbReference type="Proteomes" id="UP000317650">
    <property type="component" value="Chromosome 3"/>
</dbReference>
<keyword evidence="2" id="KW-1185">Reference proteome</keyword>
<organism evidence="1 2">
    <name type="scientific">Musa balbisiana</name>
    <name type="common">Banana</name>
    <dbReference type="NCBI Taxonomy" id="52838"/>
    <lineage>
        <taxon>Eukaryota</taxon>
        <taxon>Viridiplantae</taxon>
        <taxon>Streptophyta</taxon>
        <taxon>Embryophyta</taxon>
        <taxon>Tracheophyta</taxon>
        <taxon>Spermatophyta</taxon>
        <taxon>Magnoliopsida</taxon>
        <taxon>Liliopsida</taxon>
        <taxon>Zingiberales</taxon>
        <taxon>Musaceae</taxon>
        <taxon>Musa</taxon>
    </lineage>
</organism>
<gene>
    <name evidence="1" type="ORF">C4D60_Mb03t21350</name>
</gene>
<reference evidence="1 2" key="1">
    <citation type="journal article" date="2019" name="Nat. Plants">
        <title>Genome sequencing of Musa balbisiana reveals subgenome evolution and function divergence in polyploid bananas.</title>
        <authorList>
            <person name="Yao X."/>
        </authorList>
    </citation>
    <scope>NUCLEOTIDE SEQUENCE [LARGE SCALE GENOMIC DNA]</scope>
    <source>
        <strain evidence="2">cv. DH-PKW</strain>
        <tissue evidence="1">Leaves</tissue>
    </source>
</reference>
<name>A0A4S8JDZ2_MUSBA</name>
<evidence type="ECO:0000313" key="1">
    <source>
        <dbReference type="EMBL" id="THU59092.1"/>
    </source>
</evidence>
<evidence type="ECO:0000313" key="2">
    <source>
        <dbReference type="Proteomes" id="UP000317650"/>
    </source>
</evidence>
<comment type="caution">
    <text evidence="1">The sequence shown here is derived from an EMBL/GenBank/DDBJ whole genome shotgun (WGS) entry which is preliminary data.</text>
</comment>
<dbReference type="EMBL" id="PYDT01000006">
    <property type="protein sequence ID" value="THU59092.1"/>
    <property type="molecule type" value="Genomic_DNA"/>
</dbReference>
<proteinExistence type="predicted"/>
<accession>A0A4S8JDZ2</accession>